<evidence type="ECO:0000256" key="6">
    <source>
        <dbReference type="ARBA" id="ARBA00023122"/>
    </source>
</evidence>
<protein>
    <submittedName>
        <fullName evidence="13">Hemolysin</fullName>
    </submittedName>
</protein>
<keyword evidence="6 8" id="KW-0129">CBS domain</keyword>
<comment type="subcellular location">
    <subcellularLocation>
        <location evidence="1">Cell membrane</location>
        <topology evidence="1">Multi-pass membrane protein</topology>
    </subcellularLocation>
</comment>
<dbReference type="Proteomes" id="UP000220133">
    <property type="component" value="Chromosome"/>
</dbReference>
<dbReference type="RefSeq" id="WP_098192086.1">
    <property type="nucleotide sequence ID" value="NZ_CP023777.1"/>
</dbReference>
<sequence length="429" mass="48060">MTFSILLTIFLVLLNGFFVAAEFAIVKVRASQVGSAKNVPGKIVNNAKQIVDNLDGYLAATQLGITLASLGLGWVGESVTTQIILNVMDFFHFSMDPATAHKIAVPVAFLFITILHIVFGELAPKSFAIRKPLPTTLVVAVPLRIFYFVFKPFIWLLNGMANLLLRVIGIEPMSEHEIHSEDELKLIISESQEGGAIEASERELIQNVFDFDDRRVKDIMVHRKNVVGLNIDLPFDAFVNEALNEGYSRYPVFKGSIDDLEGIINTKDLYAGVHNKTIKSPMDIMRPTFYVPDSMKIKDLLRTFQQKHQQLAVVTNEFGDTSGIVTMEDILEELVGEIQDEHDHEPPVVQQTEHNVFVVDADENIEELNKHLPALLPTSSHYNTLAGLIAYRLEEIPHEGQQLQVGNYNITVTKMSKSAVETVRMSYKK</sequence>
<evidence type="ECO:0000259" key="11">
    <source>
        <dbReference type="PROSITE" id="PS51371"/>
    </source>
</evidence>
<keyword evidence="4" id="KW-0677">Repeat</keyword>
<accession>A0A291QP42</accession>
<evidence type="ECO:0000256" key="4">
    <source>
        <dbReference type="ARBA" id="ARBA00022737"/>
    </source>
</evidence>
<evidence type="ECO:0000256" key="10">
    <source>
        <dbReference type="SAM" id="Phobius"/>
    </source>
</evidence>
<reference evidence="13 14" key="1">
    <citation type="submission" date="2017-10" db="EMBL/GenBank/DDBJ databases">
        <title>Paenichitinophaga pekingensis gen. nov., sp. nov., isolated from activated sludge.</title>
        <authorList>
            <person name="Jin D."/>
            <person name="Kong X."/>
            <person name="Deng Y."/>
            <person name="Bai Z."/>
        </authorList>
    </citation>
    <scope>NUCLEOTIDE SEQUENCE [LARGE SCALE GENOMIC DNA]</scope>
    <source>
        <strain evidence="13 14">13</strain>
    </source>
</reference>
<dbReference type="EMBL" id="CP023777">
    <property type="protein sequence ID" value="ATL45696.1"/>
    <property type="molecule type" value="Genomic_DNA"/>
</dbReference>
<keyword evidence="7 9" id="KW-0472">Membrane</keyword>
<evidence type="ECO:0000256" key="1">
    <source>
        <dbReference type="ARBA" id="ARBA00004651"/>
    </source>
</evidence>
<keyword evidence="14" id="KW-1185">Reference proteome</keyword>
<dbReference type="Pfam" id="PF01595">
    <property type="entry name" value="CNNM"/>
    <property type="match status" value="1"/>
</dbReference>
<gene>
    <name evidence="13" type="ORF">COR50_00155</name>
</gene>
<dbReference type="CDD" id="cd04590">
    <property type="entry name" value="CBS_pair_CorC_HlyC_assoc"/>
    <property type="match status" value="1"/>
</dbReference>
<dbReference type="InterPro" id="IPR000644">
    <property type="entry name" value="CBS_dom"/>
</dbReference>
<dbReference type="InterPro" id="IPR002550">
    <property type="entry name" value="CNNM"/>
</dbReference>
<dbReference type="FunFam" id="3.10.580.10:FF:000002">
    <property type="entry name" value="Magnesium/cobalt efflux protein CorC"/>
    <property type="match status" value="1"/>
</dbReference>
<dbReference type="GO" id="GO:0050660">
    <property type="term" value="F:flavin adenine dinucleotide binding"/>
    <property type="evidence" value="ECO:0007669"/>
    <property type="project" value="InterPro"/>
</dbReference>
<dbReference type="PANTHER" id="PTHR43099">
    <property type="entry name" value="UPF0053 PROTEIN YRKA"/>
    <property type="match status" value="1"/>
</dbReference>
<evidence type="ECO:0000256" key="8">
    <source>
        <dbReference type="PROSITE-ProRule" id="PRU00703"/>
    </source>
</evidence>
<dbReference type="Gene3D" id="3.30.465.10">
    <property type="match status" value="1"/>
</dbReference>
<dbReference type="KEGG" id="cbae:COR50_00155"/>
<dbReference type="OrthoDB" id="9798188at2"/>
<name>A0A291QP42_9BACT</name>
<evidence type="ECO:0000313" key="14">
    <source>
        <dbReference type="Proteomes" id="UP000220133"/>
    </source>
</evidence>
<dbReference type="InterPro" id="IPR051676">
    <property type="entry name" value="UPF0053_domain"/>
</dbReference>
<dbReference type="SMART" id="SM01091">
    <property type="entry name" value="CorC_HlyC"/>
    <property type="match status" value="1"/>
</dbReference>
<dbReference type="GO" id="GO:0005886">
    <property type="term" value="C:plasma membrane"/>
    <property type="evidence" value="ECO:0007669"/>
    <property type="project" value="UniProtKB-SubCell"/>
</dbReference>
<dbReference type="InterPro" id="IPR046342">
    <property type="entry name" value="CBS_dom_sf"/>
</dbReference>
<feature type="domain" description="CNNM transmembrane" evidence="12">
    <location>
        <begin position="1"/>
        <end position="201"/>
    </location>
</feature>
<keyword evidence="2" id="KW-1003">Cell membrane</keyword>
<proteinExistence type="predicted"/>
<evidence type="ECO:0000259" key="12">
    <source>
        <dbReference type="PROSITE" id="PS51846"/>
    </source>
</evidence>
<keyword evidence="3 9" id="KW-0812">Transmembrane</keyword>
<dbReference type="InterPro" id="IPR044751">
    <property type="entry name" value="Ion_transp-like_CBS"/>
</dbReference>
<dbReference type="SUPFAM" id="SSF54631">
    <property type="entry name" value="CBS-domain pair"/>
    <property type="match status" value="1"/>
</dbReference>
<evidence type="ECO:0000256" key="5">
    <source>
        <dbReference type="ARBA" id="ARBA00022989"/>
    </source>
</evidence>
<evidence type="ECO:0000256" key="2">
    <source>
        <dbReference type="ARBA" id="ARBA00022475"/>
    </source>
</evidence>
<dbReference type="AlphaFoldDB" id="A0A291QP42"/>
<dbReference type="Pfam" id="PF03471">
    <property type="entry name" value="CorC_HlyC"/>
    <property type="match status" value="1"/>
</dbReference>
<dbReference type="SUPFAM" id="SSF56176">
    <property type="entry name" value="FAD-binding/transporter-associated domain-like"/>
    <property type="match status" value="1"/>
</dbReference>
<dbReference type="InterPro" id="IPR005170">
    <property type="entry name" value="Transptr-assoc_dom"/>
</dbReference>
<feature type="domain" description="CBS" evidence="11">
    <location>
        <begin position="284"/>
        <end position="341"/>
    </location>
</feature>
<feature type="transmembrane region" description="Helical" evidence="10">
    <location>
        <begin position="103"/>
        <end position="123"/>
    </location>
</feature>
<keyword evidence="5 9" id="KW-1133">Transmembrane helix</keyword>
<evidence type="ECO:0000256" key="3">
    <source>
        <dbReference type="ARBA" id="ARBA00022692"/>
    </source>
</evidence>
<dbReference type="PROSITE" id="PS51846">
    <property type="entry name" value="CNNM"/>
    <property type="match status" value="1"/>
</dbReference>
<evidence type="ECO:0000313" key="13">
    <source>
        <dbReference type="EMBL" id="ATL45696.1"/>
    </source>
</evidence>
<dbReference type="PROSITE" id="PS51371">
    <property type="entry name" value="CBS"/>
    <property type="match status" value="1"/>
</dbReference>
<evidence type="ECO:0000256" key="9">
    <source>
        <dbReference type="PROSITE-ProRule" id="PRU01193"/>
    </source>
</evidence>
<organism evidence="13 14">
    <name type="scientific">Chitinophaga caeni</name>
    <dbReference type="NCBI Taxonomy" id="2029983"/>
    <lineage>
        <taxon>Bacteria</taxon>
        <taxon>Pseudomonadati</taxon>
        <taxon>Bacteroidota</taxon>
        <taxon>Chitinophagia</taxon>
        <taxon>Chitinophagales</taxon>
        <taxon>Chitinophagaceae</taxon>
        <taxon>Chitinophaga</taxon>
    </lineage>
</organism>
<dbReference type="InterPro" id="IPR036318">
    <property type="entry name" value="FAD-bd_PCMH-like_sf"/>
</dbReference>
<dbReference type="InterPro" id="IPR016169">
    <property type="entry name" value="FAD-bd_PCMH_sub2"/>
</dbReference>
<dbReference type="Gene3D" id="3.10.580.10">
    <property type="entry name" value="CBS-domain"/>
    <property type="match status" value="1"/>
</dbReference>
<dbReference type="PANTHER" id="PTHR43099:SF5">
    <property type="entry name" value="HLYC_CORC FAMILY TRANSPORTER"/>
    <property type="match status" value="1"/>
</dbReference>
<dbReference type="Pfam" id="PF00571">
    <property type="entry name" value="CBS"/>
    <property type="match status" value="1"/>
</dbReference>
<evidence type="ECO:0000256" key="7">
    <source>
        <dbReference type="ARBA" id="ARBA00023136"/>
    </source>
</evidence>
<feature type="transmembrane region" description="Helical" evidence="10">
    <location>
        <begin position="135"/>
        <end position="157"/>
    </location>
</feature>